<keyword evidence="2 4" id="KW-0663">Pyridoxal phosphate</keyword>
<dbReference type="SUPFAM" id="SSF53686">
    <property type="entry name" value="Tryptophan synthase beta subunit-like PLP-dependent enzymes"/>
    <property type="match status" value="1"/>
</dbReference>
<evidence type="ECO:0000313" key="7">
    <source>
        <dbReference type="EMBL" id="OZI34689.1"/>
    </source>
</evidence>
<keyword evidence="8" id="KW-1185">Reference proteome</keyword>
<sequence length="473" mass="49317">MTLSSAASAQPSTADAGKGAPGQAETAAATLAALRCAQPLLWLRPAAPAEGAAPDAGTRFRPELVLLARARFERFAPLLAELAPELAGSGGIIESPLLPVPAMQQSLGLGSADGRLYVKADHDLAIAGSIKARGGIHEVLQYAESLAMREELLRPGDDYRVLGGAAARACFARHRVAVGSTGNLGMSIGIIASLLGFQAEVHMSADAKAWKKARLRAHGVKVIEHTGDYEQAVAAGRAGAESDPYAYFVDDERSPALFAGYAAAALHLREQLQAAGIGVDADRPLFVYLPCGVGGAPGGIAYGLKMLFGEHVHCFFAEPVQSPCFLLGMMAQCGQAPGLPALPSVYDVGLLNRTEADGLAVPRASDLALAAMATRLAGVYTVSDDRLFADLARLHDSEGLRVEPSAAAGFSGPARVCGTPAGQAYLREHGLQDRMDHATHLAWTTGGRFVPPEEFEGFLQRGRNAIAADAARA</sequence>
<feature type="domain" description="Tryptophan synthase beta chain-like PALP" evidence="6">
    <location>
        <begin position="90"/>
        <end position="418"/>
    </location>
</feature>
<evidence type="ECO:0000259" key="6">
    <source>
        <dbReference type="Pfam" id="PF00291"/>
    </source>
</evidence>
<dbReference type="OrthoDB" id="9780546at2"/>
<dbReference type="PANTHER" id="PTHR48078">
    <property type="entry name" value="THREONINE DEHYDRATASE, MITOCHONDRIAL-RELATED"/>
    <property type="match status" value="1"/>
</dbReference>
<proteinExistence type="inferred from homology"/>
<gene>
    <name evidence="4" type="primary">dsdA</name>
    <name evidence="7" type="ORF">CAL29_14460</name>
</gene>
<comment type="catalytic activity">
    <reaction evidence="4">
        <text>D-serine = pyruvate + NH4(+)</text>
        <dbReference type="Rhea" id="RHEA:13977"/>
        <dbReference type="ChEBI" id="CHEBI:15361"/>
        <dbReference type="ChEBI" id="CHEBI:28938"/>
        <dbReference type="ChEBI" id="CHEBI:35247"/>
        <dbReference type="EC" id="4.3.1.18"/>
    </reaction>
</comment>
<dbReference type="HAMAP" id="MF_01030">
    <property type="entry name" value="D_Ser_dehydrat"/>
    <property type="match status" value="1"/>
</dbReference>
<protein>
    <recommendedName>
        <fullName evidence="4">Probable D-serine dehydratase</fullName>
        <ecNumber evidence="4">4.3.1.18</ecNumber>
    </recommendedName>
    <alternativeName>
        <fullName evidence="4">D-serine deaminase</fullName>
        <shortName evidence="4">DSD</shortName>
    </alternativeName>
</protein>
<dbReference type="GO" id="GO:0036088">
    <property type="term" value="P:D-serine catabolic process"/>
    <property type="evidence" value="ECO:0007669"/>
    <property type="project" value="TreeGrafter"/>
</dbReference>
<dbReference type="PANTHER" id="PTHR48078:SF9">
    <property type="entry name" value="D-SERINE DEHYDRATASE"/>
    <property type="match status" value="1"/>
</dbReference>
<dbReference type="AlphaFoldDB" id="A0A261SBC2"/>
<name>A0A261SBC2_9BORD</name>
<keyword evidence="3 4" id="KW-0456">Lyase</keyword>
<feature type="modified residue" description="N6-(pyridoxal phosphate)lysine" evidence="4">
    <location>
        <position position="131"/>
    </location>
</feature>
<feature type="region of interest" description="Disordered" evidence="5">
    <location>
        <begin position="1"/>
        <end position="21"/>
    </location>
</feature>
<reference evidence="8" key="1">
    <citation type="submission" date="2017-05" db="EMBL/GenBank/DDBJ databases">
        <title>Complete and WGS of Bordetella genogroups.</title>
        <authorList>
            <person name="Spilker T."/>
            <person name="Lipuma J."/>
        </authorList>
    </citation>
    <scope>NUCLEOTIDE SEQUENCE [LARGE SCALE GENOMIC DNA]</scope>
    <source>
        <strain evidence="8">AU16122</strain>
    </source>
</reference>
<dbReference type="EC" id="4.3.1.18" evidence="4"/>
<dbReference type="RefSeq" id="WP_094853679.1">
    <property type="nucleotide sequence ID" value="NZ_NEVM01000002.1"/>
</dbReference>
<dbReference type="Proteomes" id="UP000216020">
    <property type="component" value="Unassembled WGS sequence"/>
</dbReference>
<comment type="similarity">
    <text evidence="4">Belongs to the serine/threonine dehydratase family. DsdA subfamily.</text>
</comment>
<evidence type="ECO:0000256" key="1">
    <source>
        <dbReference type="ARBA" id="ARBA00001933"/>
    </source>
</evidence>
<feature type="compositionally biased region" description="Polar residues" evidence="5">
    <location>
        <begin position="1"/>
        <end position="13"/>
    </location>
</feature>
<dbReference type="InterPro" id="IPR050147">
    <property type="entry name" value="Ser/Thr_Dehydratase"/>
</dbReference>
<dbReference type="GO" id="GO:0009097">
    <property type="term" value="P:isoleucine biosynthetic process"/>
    <property type="evidence" value="ECO:0007669"/>
    <property type="project" value="TreeGrafter"/>
</dbReference>
<accession>A0A261SBC2</accession>
<dbReference type="InterPro" id="IPR036052">
    <property type="entry name" value="TrpB-like_PALP_sf"/>
</dbReference>
<dbReference type="EMBL" id="NEVM01000002">
    <property type="protein sequence ID" value="OZI34689.1"/>
    <property type="molecule type" value="Genomic_DNA"/>
</dbReference>
<evidence type="ECO:0000256" key="5">
    <source>
        <dbReference type="SAM" id="MobiDB-lite"/>
    </source>
</evidence>
<evidence type="ECO:0000256" key="3">
    <source>
        <dbReference type="ARBA" id="ARBA00023239"/>
    </source>
</evidence>
<comment type="caution">
    <text evidence="7">The sequence shown here is derived from an EMBL/GenBank/DDBJ whole genome shotgun (WGS) entry which is preliminary data.</text>
</comment>
<dbReference type="GO" id="GO:0016836">
    <property type="term" value="F:hydro-lyase activity"/>
    <property type="evidence" value="ECO:0007669"/>
    <property type="project" value="UniProtKB-UniRule"/>
</dbReference>
<comment type="cofactor">
    <cofactor evidence="1 4">
        <name>pyridoxal 5'-phosphate</name>
        <dbReference type="ChEBI" id="CHEBI:597326"/>
    </cofactor>
</comment>
<evidence type="ECO:0000256" key="4">
    <source>
        <dbReference type="HAMAP-Rule" id="MF_01030"/>
    </source>
</evidence>
<dbReference type="InterPro" id="IPR011780">
    <property type="entry name" value="D_Ser_am_lyase"/>
</dbReference>
<dbReference type="NCBIfam" id="TIGR02035">
    <property type="entry name" value="D_Ser_am_lyase"/>
    <property type="match status" value="1"/>
</dbReference>
<organism evidence="7 8">
    <name type="scientific">Bordetella genomosp. 10</name>
    <dbReference type="NCBI Taxonomy" id="1416804"/>
    <lineage>
        <taxon>Bacteria</taxon>
        <taxon>Pseudomonadati</taxon>
        <taxon>Pseudomonadota</taxon>
        <taxon>Betaproteobacteria</taxon>
        <taxon>Burkholderiales</taxon>
        <taxon>Alcaligenaceae</taxon>
        <taxon>Bordetella</taxon>
    </lineage>
</organism>
<dbReference type="Gene3D" id="3.40.50.1100">
    <property type="match status" value="2"/>
</dbReference>
<dbReference type="InterPro" id="IPR001926">
    <property type="entry name" value="TrpB-like_PALP"/>
</dbReference>
<evidence type="ECO:0000313" key="8">
    <source>
        <dbReference type="Proteomes" id="UP000216020"/>
    </source>
</evidence>
<dbReference type="Pfam" id="PF00291">
    <property type="entry name" value="PALP"/>
    <property type="match status" value="1"/>
</dbReference>
<dbReference type="NCBIfam" id="NF002823">
    <property type="entry name" value="PRK02991.1"/>
    <property type="match status" value="1"/>
</dbReference>
<dbReference type="GO" id="GO:0030170">
    <property type="term" value="F:pyridoxal phosphate binding"/>
    <property type="evidence" value="ECO:0007669"/>
    <property type="project" value="InterPro"/>
</dbReference>
<dbReference type="GO" id="GO:0008721">
    <property type="term" value="F:D-serine ammonia-lyase activity"/>
    <property type="evidence" value="ECO:0007669"/>
    <property type="project" value="UniProtKB-EC"/>
</dbReference>
<evidence type="ECO:0000256" key="2">
    <source>
        <dbReference type="ARBA" id="ARBA00022898"/>
    </source>
</evidence>